<dbReference type="FunFam" id="3.90.1490.10:FF:000001">
    <property type="entry name" value="Diphthine--ammonia ligase"/>
    <property type="match status" value="1"/>
</dbReference>
<proteinExistence type="predicted"/>
<dbReference type="PANTHER" id="PTHR12196:SF2">
    <property type="entry name" value="DIPHTHINE--AMMONIA LIGASE"/>
    <property type="match status" value="1"/>
</dbReference>
<evidence type="ECO:0000256" key="9">
    <source>
        <dbReference type="ARBA" id="ARBA00048108"/>
    </source>
</evidence>
<keyword evidence="4" id="KW-0436">Ligase</keyword>
<accession>A0A7R9T4J8</accession>
<sequence>MPERRYTCAALVSGGKDGVLAAIETSRRADATVACLVNLCPRDAATHEVDSHCFQTVAHECVGAFAACAGLDVYRRRIEGRSKALGLEYGDGEEGDEVEDLRAALAAAKRERPDVNSVCSGAILSDYQRLRVEAVCASLGLTSLAPLWRVEQREVLRRVEAEGVDARLVKVAAMGLDPGKHLGMSIADARETLIRVEDEYGSHCAGEGGEFETLVVDCPMFARASLAITETRTVKTSEDRFAPSGHLVIDAFDVVLKEKGDEIAPGRVIWVEDDAPRVRASATASATLEFTAETEGCVAVTGTTCRVHHTIGLVGSILSVSLRAADPASETHETCAEAIFQTMRALVAEKLGEDGATEAWRNVAMTHVYLDNMNQFATVNGVYSRYMPSVAPSARACVATCLPGDAKVQIDCLFILDGGNERKSLHVQSLSSWAPACIGPYGQSIRVNGLAYVAGQIGMEPTTLDLVPGIVAQLDRAMASAVAVADITGAPLGERALAVTFYTSAKYNADYEAEGVHPANVMSASFERVVAQSGRRFLWRPTTTYLTVTDLPKNAIGEIAPTLLVGTGPLGDEESFEGEETLVRESVRGDSACDVMESTSVRRPRRFLQCSISVKRAVLNSDELTDGHILARIALYLGEAELTASHVSTCRLYHNLSVDSALSETLASAIRRVYDVPIIVVPVVACGLTPATAADVVIEIFARRDDRHT</sequence>
<dbReference type="NCBIfam" id="TIGR00290">
    <property type="entry name" value="MJ0570_dom"/>
    <property type="match status" value="1"/>
</dbReference>
<dbReference type="Gene3D" id="3.40.50.620">
    <property type="entry name" value="HUPs"/>
    <property type="match status" value="1"/>
</dbReference>
<dbReference type="CDD" id="cd01994">
    <property type="entry name" value="AANH_PF0828-like"/>
    <property type="match status" value="1"/>
</dbReference>
<evidence type="ECO:0000313" key="11">
    <source>
        <dbReference type="EMBL" id="CAD8224872.1"/>
    </source>
</evidence>
<dbReference type="PANTHER" id="PTHR12196">
    <property type="entry name" value="DOMAIN OF UNKNOWN FUNCTION 71 DUF71 -CONTAINING PROTEIN"/>
    <property type="match status" value="1"/>
</dbReference>
<dbReference type="GO" id="GO:0005524">
    <property type="term" value="F:ATP binding"/>
    <property type="evidence" value="ECO:0007669"/>
    <property type="project" value="UniProtKB-KW"/>
</dbReference>
<dbReference type="GO" id="GO:0017178">
    <property type="term" value="F:diphthine-ammonia ligase activity"/>
    <property type="evidence" value="ECO:0007669"/>
    <property type="project" value="UniProtKB-EC"/>
</dbReference>
<dbReference type="InterPro" id="IPR035959">
    <property type="entry name" value="RutC-like_sf"/>
</dbReference>
<evidence type="ECO:0000256" key="1">
    <source>
        <dbReference type="ARBA" id="ARBA00005156"/>
    </source>
</evidence>
<comment type="pathway">
    <text evidence="1">Protein modification; peptidyl-diphthamide biosynthesis.</text>
</comment>
<dbReference type="Gene3D" id="3.30.1330.40">
    <property type="entry name" value="RutC-like"/>
    <property type="match status" value="2"/>
</dbReference>
<dbReference type="EMBL" id="HBDX01006549">
    <property type="protein sequence ID" value="CAD8224872.1"/>
    <property type="molecule type" value="Transcribed_RNA"/>
</dbReference>
<dbReference type="SUPFAM" id="SSF55298">
    <property type="entry name" value="YjgF-like"/>
    <property type="match status" value="2"/>
</dbReference>
<protein>
    <recommendedName>
        <fullName evidence="3">Diphthine--ammonia ligase</fullName>
        <ecNumber evidence="2">6.3.1.14</ecNumber>
    </recommendedName>
    <alternativeName>
        <fullName evidence="7">Diphthamide synthase</fullName>
    </alternativeName>
    <alternativeName>
        <fullName evidence="8">Diphthamide synthetase</fullName>
    </alternativeName>
</protein>
<dbReference type="FunFam" id="3.40.50.620:FF:000145">
    <property type="entry name" value="ATP-binding domain containing protein"/>
    <property type="match status" value="1"/>
</dbReference>
<dbReference type="AlphaFoldDB" id="A0A7R9T4J8"/>
<comment type="catalytic activity">
    <reaction evidence="9">
        <text>diphthine-[translation elongation factor 2] + NH4(+) + ATP = diphthamide-[translation elongation factor 2] + AMP + diphosphate + H(+)</text>
        <dbReference type="Rhea" id="RHEA:19753"/>
        <dbReference type="Rhea" id="RHEA-COMP:10172"/>
        <dbReference type="Rhea" id="RHEA-COMP:10174"/>
        <dbReference type="ChEBI" id="CHEBI:15378"/>
        <dbReference type="ChEBI" id="CHEBI:16692"/>
        <dbReference type="ChEBI" id="CHEBI:28938"/>
        <dbReference type="ChEBI" id="CHEBI:30616"/>
        <dbReference type="ChEBI" id="CHEBI:33019"/>
        <dbReference type="ChEBI" id="CHEBI:82696"/>
        <dbReference type="ChEBI" id="CHEBI:456215"/>
        <dbReference type="EC" id="6.3.1.14"/>
    </reaction>
</comment>
<dbReference type="EC" id="6.3.1.14" evidence="2"/>
<evidence type="ECO:0000256" key="2">
    <source>
        <dbReference type="ARBA" id="ARBA00012089"/>
    </source>
</evidence>
<evidence type="ECO:0000256" key="4">
    <source>
        <dbReference type="ARBA" id="ARBA00022598"/>
    </source>
</evidence>
<dbReference type="Pfam" id="PF01042">
    <property type="entry name" value="Ribonuc_L-PSP"/>
    <property type="match status" value="1"/>
</dbReference>
<dbReference type="Pfam" id="PF01902">
    <property type="entry name" value="Diphthami_syn_2"/>
    <property type="match status" value="1"/>
</dbReference>
<name>A0A7R9T4J8_9CHLO</name>
<evidence type="ECO:0000256" key="3">
    <source>
        <dbReference type="ARBA" id="ARBA00018426"/>
    </source>
</evidence>
<dbReference type="CDD" id="cd06155">
    <property type="entry name" value="eu_AANH_C_1"/>
    <property type="match status" value="1"/>
</dbReference>
<evidence type="ECO:0000256" key="7">
    <source>
        <dbReference type="ARBA" id="ARBA00029814"/>
    </source>
</evidence>
<dbReference type="GO" id="GO:0017183">
    <property type="term" value="P:protein histidyl modification to diphthamide"/>
    <property type="evidence" value="ECO:0007669"/>
    <property type="project" value="TreeGrafter"/>
</dbReference>
<dbReference type="InterPro" id="IPR014729">
    <property type="entry name" value="Rossmann-like_a/b/a_fold"/>
</dbReference>
<evidence type="ECO:0000256" key="6">
    <source>
        <dbReference type="ARBA" id="ARBA00022840"/>
    </source>
</evidence>
<reference evidence="11" key="1">
    <citation type="submission" date="2021-01" db="EMBL/GenBank/DDBJ databases">
        <authorList>
            <person name="Corre E."/>
            <person name="Pelletier E."/>
            <person name="Niang G."/>
            <person name="Scheremetjew M."/>
            <person name="Finn R."/>
            <person name="Kale V."/>
            <person name="Holt S."/>
            <person name="Cochrane G."/>
            <person name="Meng A."/>
            <person name="Brown T."/>
            <person name="Cohen L."/>
        </authorList>
    </citation>
    <scope>NUCLEOTIDE SEQUENCE</scope>
    <source>
        <strain evidence="11">Clade-A-BCC118000</strain>
    </source>
</reference>
<dbReference type="SUPFAM" id="SSF52402">
    <property type="entry name" value="Adenine nucleotide alpha hydrolases-like"/>
    <property type="match status" value="1"/>
</dbReference>
<feature type="domain" description="Diphthamide synthase" evidence="10">
    <location>
        <begin position="8"/>
        <end position="233"/>
    </location>
</feature>
<dbReference type="Gene3D" id="3.90.1490.10">
    <property type="entry name" value="putative n-type atp pyrophosphatase, domain 2"/>
    <property type="match status" value="1"/>
</dbReference>
<evidence type="ECO:0000256" key="5">
    <source>
        <dbReference type="ARBA" id="ARBA00022741"/>
    </source>
</evidence>
<dbReference type="InterPro" id="IPR030662">
    <property type="entry name" value="DPH6/MJ0570"/>
</dbReference>
<evidence type="ECO:0000259" key="10">
    <source>
        <dbReference type="Pfam" id="PF01902"/>
    </source>
</evidence>
<organism evidence="11">
    <name type="scientific">Ostreococcus sp. 'lucimarinus'</name>
    <dbReference type="NCBI Taxonomy" id="242159"/>
    <lineage>
        <taxon>Eukaryota</taxon>
        <taxon>Viridiplantae</taxon>
        <taxon>Chlorophyta</taxon>
        <taxon>Mamiellophyceae</taxon>
        <taxon>Mamiellales</taxon>
        <taxon>Bathycoccaceae</taxon>
        <taxon>Ostreococcus</taxon>
    </lineage>
</organism>
<evidence type="ECO:0000256" key="8">
    <source>
        <dbReference type="ARBA" id="ARBA00031552"/>
    </source>
</evidence>
<keyword evidence="6" id="KW-0067">ATP-binding</keyword>
<keyword evidence="5" id="KW-0547">Nucleotide-binding</keyword>
<gene>
    <name evidence="11" type="ORF">OLUC0939_LOCUS5612</name>
</gene>
<dbReference type="InterPro" id="IPR002761">
    <property type="entry name" value="Diphthami_syn_dom"/>
</dbReference>
<dbReference type="InterPro" id="IPR006175">
    <property type="entry name" value="YjgF/YER057c/UK114"/>
</dbReference>